<dbReference type="InterPro" id="IPR000192">
    <property type="entry name" value="Aminotrans_V_dom"/>
</dbReference>
<name>A0ABQ0E180_9PORP</name>
<evidence type="ECO:0000256" key="2">
    <source>
        <dbReference type="ARBA" id="ARBA00006904"/>
    </source>
</evidence>
<dbReference type="HAMAP" id="MF_00160">
    <property type="entry name" value="SerC_aminotrans_5"/>
    <property type="match status" value="1"/>
</dbReference>
<evidence type="ECO:0000313" key="15">
    <source>
        <dbReference type="Proteomes" id="UP001628220"/>
    </source>
</evidence>
<comment type="subunit">
    <text evidence="11">Homodimer.</text>
</comment>
<feature type="binding site" evidence="11">
    <location>
        <position position="171"/>
    </location>
    <ligand>
        <name>pyridoxal 5'-phosphate</name>
        <dbReference type="ChEBI" id="CHEBI:597326"/>
    </ligand>
</feature>
<comment type="function">
    <text evidence="11">Catalyzes the reversible conversion of 3-phosphohydroxypyruvate to phosphoserine and of 3-hydroxy-2-oxo-4-phosphonooxybutanoate to phosphohydroxythreonine.</text>
</comment>
<keyword evidence="5 11" id="KW-0808">Transferase</keyword>
<evidence type="ECO:0000256" key="6">
    <source>
        <dbReference type="ARBA" id="ARBA00022898"/>
    </source>
</evidence>
<dbReference type="PROSITE" id="PS00595">
    <property type="entry name" value="AA_TRANSFER_CLASS_5"/>
    <property type="match status" value="1"/>
</dbReference>
<evidence type="ECO:0000256" key="12">
    <source>
        <dbReference type="RuleBase" id="RU004505"/>
    </source>
</evidence>
<dbReference type="InterPro" id="IPR022278">
    <property type="entry name" value="Pser_aminoTfrase"/>
</dbReference>
<dbReference type="NCBIfam" id="NF003764">
    <property type="entry name" value="PRK05355.1"/>
    <property type="match status" value="1"/>
</dbReference>
<keyword evidence="7 11" id="KW-0664">Pyridoxine biosynthesis</keyword>
<dbReference type="PIRSF" id="PIRSF000525">
    <property type="entry name" value="SerC"/>
    <property type="match status" value="1"/>
</dbReference>
<dbReference type="Gene3D" id="3.90.1150.10">
    <property type="entry name" value="Aspartate Aminotransferase, domain 1"/>
    <property type="match status" value="1"/>
</dbReference>
<keyword evidence="11" id="KW-0963">Cytoplasm</keyword>
<dbReference type="EC" id="2.6.1.52" evidence="11"/>
<dbReference type="InterPro" id="IPR020578">
    <property type="entry name" value="Aminotrans_V_PyrdxlP_BS"/>
</dbReference>
<keyword evidence="6 11" id="KW-0663">Pyridoxal phosphate</keyword>
<evidence type="ECO:0000256" key="4">
    <source>
        <dbReference type="ARBA" id="ARBA00022605"/>
    </source>
</evidence>
<feature type="binding site" evidence="11">
    <location>
        <position position="99"/>
    </location>
    <ligand>
        <name>pyridoxal 5'-phosphate</name>
        <dbReference type="ChEBI" id="CHEBI:597326"/>
    </ligand>
</feature>
<dbReference type="PANTHER" id="PTHR43247">
    <property type="entry name" value="PHOSPHOSERINE AMINOTRANSFERASE"/>
    <property type="match status" value="1"/>
</dbReference>
<feature type="binding site" evidence="11">
    <location>
        <position position="41"/>
    </location>
    <ligand>
        <name>L-glutamate</name>
        <dbReference type="ChEBI" id="CHEBI:29985"/>
    </ligand>
</feature>
<comment type="pathway">
    <text evidence="11">Cofactor biosynthesis; pyridoxine 5'-phosphate biosynthesis; pyridoxine 5'-phosphate from D-erythrose 4-phosphate: step 3/5.</text>
</comment>
<reference evidence="14 15" key="1">
    <citation type="journal article" date="2025" name="Int. J. Syst. Evol. Microbiol.">
        <title>Desulfovibrio falkowii sp. nov., Porphyromonas miyakawae sp. nov., Mediterraneibacter flintii sp. nov. and Owariibacterium komagatae gen. nov., sp. nov., isolated from human faeces.</title>
        <authorList>
            <person name="Hamaguchi T."/>
            <person name="Ohara M."/>
            <person name="Hisatomi A."/>
            <person name="Sekiguchi K."/>
            <person name="Takeda J.I."/>
            <person name="Ueyama J."/>
            <person name="Ito M."/>
            <person name="Nishiwaki H."/>
            <person name="Ogi T."/>
            <person name="Hirayama M."/>
            <person name="Ohkuma M."/>
            <person name="Sakamoto M."/>
            <person name="Ohno K."/>
        </authorList>
    </citation>
    <scope>NUCLEOTIDE SEQUENCE [LARGE SCALE GENOMIC DNA]</scope>
    <source>
        <strain evidence="14 15">13CB11C</strain>
    </source>
</reference>
<comment type="cofactor">
    <cofactor evidence="11">
        <name>pyridoxal 5'-phosphate</name>
        <dbReference type="ChEBI" id="CHEBI:597326"/>
    </cofactor>
    <text evidence="11">Binds 1 pyridoxal phosphate per subunit.</text>
</comment>
<accession>A0ABQ0E180</accession>
<evidence type="ECO:0000259" key="13">
    <source>
        <dbReference type="Pfam" id="PF00266"/>
    </source>
</evidence>
<dbReference type="NCBIfam" id="TIGR01364">
    <property type="entry name" value="serC_1"/>
    <property type="match status" value="1"/>
</dbReference>
<dbReference type="InterPro" id="IPR015421">
    <property type="entry name" value="PyrdxlP-dep_Trfase_major"/>
</dbReference>
<protein>
    <recommendedName>
        <fullName evidence="11">Phosphoserine aminotransferase</fullName>
        <ecNumber evidence="11">2.6.1.52</ecNumber>
    </recommendedName>
    <alternativeName>
        <fullName evidence="11">Phosphohydroxythreonine aminotransferase</fullName>
        <shortName evidence="11">PSAT</shortName>
    </alternativeName>
</protein>
<evidence type="ECO:0000256" key="7">
    <source>
        <dbReference type="ARBA" id="ARBA00023096"/>
    </source>
</evidence>
<comment type="pathway">
    <text evidence="1 11 12">Amino-acid biosynthesis; L-serine biosynthesis; L-serine from 3-phospho-D-glycerate: step 2/3.</text>
</comment>
<feature type="binding site" evidence="11">
    <location>
        <begin position="75"/>
        <end position="76"/>
    </location>
    <ligand>
        <name>pyridoxal 5'-phosphate</name>
        <dbReference type="ChEBI" id="CHEBI:597326"/>
    </ligand>
</feature>
<dbReference type="InterPro" id="IPR015422">
    <property type="entry name" value="PyrdxlP-dep_Trfase_small"/>
</dbReference>
<keyword evidence="15" id="KW-1185">Reference proteome</keyword>
<comment type="similarity">
    <text evidence="2 11">Belongs to the class-V pyridoxal-phosphate-dependent aminotransferase family. SerC subfamily.</text>
</comment>
<organism evidence="14 15">
    <name type="scientific">Porphyromonas miyakawae</name>
    <dbReference type="NCBI Taxonomy" id="3137470"/>
    <lineage>
        <taxon>Bacteria</taxon>
        <taxon>Pseudomonadati</taxon>
        <taxon>Bacteroidota</taxon>
        <taxon>Bacteroidia</taxon>
        <taxon>Bacteroidales</taxon>
        <taxon>Porphyromonadaceae</taxon>
        <taxon>Porphyromonas</taxon>
    </lineage>
</organism>
<evidence type="ECO:0000256" key="1">
    <source>
        <dbReference type="ARBA" id="ARBA00005099"/>
    </source>
</evidence>
<evidence type="ECO:0000256" key="5">
    <source>
        <dbReference type="ARBA" id="ARBA00022679"/>
    </source>
</evidence>
<evidence type="ECO:0000256" key="3">
    <source>
        <dbReference type="ARBA" id="ARBA00022576"/>
    </source>
</evidence>
<evidence type="ECO:0000256" key="9">
    <source>
        <dbReference type="ARBA" id="ARBA00047630"/>
    </source>
</evidence>
<comment type="catalytic activity">
    <reaction evidence="10 11 12">
        <text>O-phospho-L-serine + 2-oxoglutarate = 3-phosphooxypyruvate + L-glutamate</text>
        <dbReference type="Rhea" id="RHEA:14329"/>
        <dbReference type="ChEBI" id="CHEBI:16810"/>
        <dbReference type="ChEBI" id="CHEBI:18110"/>
        <dbReference type="ChEBI" id="CHEBI:29985"/>
        <dbReference type="ChEBI" id="CHEBI:57524"/>
        <dbReference type="EC" id="2.6.1.52"/>
    </reaction>
</comment>
<feature type="binding site" evidence="11">
    <location>
        <position position="152"/>
    </location>
    <ligand>
        <name>pyridoxal 5'-phosphate</name>
        <dbReference type="ChEBI" id="CHEBI:597326"/>
    </ligand>
</feature>
<gene>
    <name evidence="11 14" type="primary">serC</name>
    <name evidence="14" type="ORF">Tsumi_05740</name>
</gene>
<keyword evidence="4 11" id="KW-0028">Amino-acid biosynthesis</keyword>
<dbReference type="Proteomes" id="UP001628220">
    <property type="component" value="Unassembled WGS sequence"/>
</dbReference>
<feature type="binding site" evidence="11">
    <location>
        <begin position="236"/>
        <end position="237"/>
    </location>
    <ligand>
        <name>pyridoxal 5'-phosphate</name>
        <dbReference type="ChEBI" id="CHEBI:597326"/>
    </ligand>
</feature>
<dbReference type="Gene3D" id="3.40.640.10">
    <property type="entry name" value="Type I PLP-dependent aspartate aminotransferase-like (Major domain)"/>
    <property type="match status" value="1"/>
</dbReference>
<feature type="binding site" evidence="11">
    <location>
        <position position="194"/>
    </location>
    <ligand>
        <name>pyridoxal 5'-phosphate</name>
        <dbReference type="ChEBI" id="CHEBI:597326"/>
    </ligand>
</feature>
<evidence type="ECO:0000256" key="10">
    <source>
        <dbReference type="ARBA" id="ARBA00049007"/>
    </source>
</evidence>
<evidence type="ECO:0000313" key="14">
    <source>
        <dbReference type="EMBL" id="GAB1251470.1"/>
    </source>
</evidence>
<proteinExistence type="inferred from homology"/>
<keyword evidence="8 11" id="KW-0718">Serine biosynthesis</keyword>
<evidence type="ECO:0000256" key="8">
    <source>
        <dbReference type="ARBA" id="ARBA00023299"/>
    </source>
</evidence>
<comment type="caution">
    <text evidence="11">Lacks conserved residue(s) required for the propagation of feature annotation.</text>
</comment>
<comment type="subcellular location">
    <subcellularLocation>
        <location evidence="11">Cytoplasm</location>
    </subcellularLocation>
</comment>
<sequence length="360" mass="40425">MKKHNFYAGPSILNRGVIENTASAVLDFAGTGLSVLEVSHRGKEFDAVMAEAQQLFKELLDIPEGYEVLFLGGGASLQFYMIPLNLLKKKAAYINTGTWATNAIKQAGYVDKVFGTTTEVLASSEDKNFTYIPKNFTIPEDIDYFHYTSNNTIYGTEIRKDFDCKARLVCDMSSDIFSRPIDVSKYDAIYGGAQKNLAPAGVTFVVIRKDALGQVDRPLPTMLDYNTHIKKGSMFNTPPVLPIYTALQTLKWYKELGGLKVLEKRNLEKAETLYTEIDRNKLFRGTVAEEDRSIMNVCFVMKDEYKELEPEFATFAAERGMIGIKGHRSVGGFRASLYNALELEDVKALVATMQEFEKKH</sequence>
<comment type="catalytic activity">
    <reaction evidence="9 11">
        <text>4-(phosphooxy)-L-threonine + 2-oxoglutarate = (R)-3-hydroxy-2-oxo-4-phosphooxybutanoate + L-glutamate</text>
        <dbReference type="Rhea" id="RHEA:16573"/>
        <dbReference type="ChEBI" id="CHEBI:16810"/>
        <dbReference type="ChEBI" id="CHEBI:29985"/>
        <dbReference type="ChEBI" id="CHEBI:58452"/>
        <dbReference type="ChEBI" id="CHEBI:58538"/>
        <dbReference type="EC" id="2.6.1.52"/>
    </reaction>
</comment>
<feature type="domain" description="Aminotransferase class V" evidence="13">
    <location>
        <begin position="5"/>
        <end position="349"/>
    </location>
</feature>
<dbReference type="PANTHER" id="PTHR43247:SF1">
    <property type="entry name" value="PHOSPHOSERINE AMINOTRANSFERASE"/>
    <property type="match status" value="1"/>
</dbReference>
<dbReference type="RefSeq" id="WP_411915278.1">
    <property type="nucleotide sequence ID" value="NZ_BAAFSF010000001.1"/>
</dbReference>
<comment type="caution">
    <text evidence="14">The sequence shown here is derived from an EMBL/GenBank/DDBJ whole genome shotgun (WGS) entry which is preliminary data.</text>
</comment>
<feature type="modified residue" description="N6-(pyridoxal phosphate)lysine" evidence="11">
    <location>
        <position position="195"/>
    </location>
</feature>
<dbReference type="EMBL" id="BAAFSF010000001">
    <property type="protein sequence ID" value="GAB1251470.1"/>
    <property type="molecule type" value="Genomic_DNA"/>
</dbReference>
<keyword evidence="3 11" id="KW-0032">Aminotransferase</keyword>
<dbReference type="InterPro" id="IPR015424">
    <property type="entry name" value="PyrdxlP-dep_Trfase"/>
</dbReference>
<dbReference type="SUPFAM" id="SSF53383">
    <property type="entry name" value="PLP-dependent transferases"/>
    <property type="match status" value="1"/>
</dbReference>
<evidence type="ECO:0000256" key="11">
    <source>
        <dbReference type="HAMAP-Rule" id="MF_00160"/>
    </source>
</evidence>
<dbReference type="Pfam" id="PF00266">
    <property type="entry name" value="Aminotran_5"/>
    <property type="match status" value="1"/>
</dbReference>